<accession>A0A8B7XY01</accession>
<dbReference type="RefSeq" id="XP_022084915.1">
    <property type="nucleotide sequence ID" value="XM_022229223.1"/>
</dbReference>
<proteinExistence type="predicted"/>
<keyword evidence="2" id="KW-1185">Reference proteome</keyword>
<feature type="region of interest" description="Disordered" evidence="1">
    <location>
        <begin position="128"/>
        <end position="165"/>
    </location>
</feature>
<dbReference type="AlphaFoldDB" id="A0A8B7XY01"/>
<dbReference type="OrthoDB" id="10577034at2759"/>
<evidence type="ECO:0000313" key="3">
    <source>
        <dbReference type="RefSeq" id="XP_022084915.1"/>
    </source>
</evidence>
<sequence>MAMQAVDVFAPGWISNPVSIPKSSSTSYAGRLVQQFEGSTNNNAQTAQQRDQQLLKKTSLKCARTAATKAHPYCKADLIKEETAVCTAVECGANNRLSNWDVVSCHDDHDEIHPRREIMSSCEAFQPTWTRQGEPPDCDNGQEPRDDGSKIETSEEKKGQKSKAVKAWKRQLNGLKDKDVDTSETFVPTWMKKTAPSSHDENDREKHAPRVLCATGASNVARTTDASAFNRRSNMLDTVLSDEESQHRLPKSYTEVQDMGRSNIYTEAKTLKIDAQCKKANTCALGSCPSNGIHSGKEISSLDEMTEQQDERLQSDFHGHFRVHVTGDALSKSFSDCANMSSESQLNRLILQVLLTAAVSVFVRDIIEESLIELEDEMLMASAFETLANLDLSNQPSDDGNSLQSDSLSDGCQDQSWLGYDVEWSPAGSTGSVEDLISNETPPWDLVEAVLGEEQLIHACLQNDAQEHGYAASVAVMDGGKEDGLMADMILLCTPEGDSFTVSGDSSLSPTTGLDDGVLINDNDCGDRERTDDKDVEL</sequence>
<dbReference type="KEGG" id="aplc:110976162"/>
<organism evidence="2 3">
    <name type="scientific">Acanthaster planci</name>
    <name type="common">Crown-of-thorns starfish</name>
    <dbReference type="NCBI Taxonomy" id="133434"/>
    <lineage>
        <taxon>Eukaryota</taxon>
        <taxon>Metazoa</taxon>
        <taxon>Echinodermata</taxon>
        <taxon>Eleutherozoa</taxon>
        <taxon>Asterozoa</taxon>
        <taxon>Asteroidea</taxon>
        <taxon>Valvatacea</taxon>
        <taxon>Valvatida</taxon>
        <taxon>Acanthasteridae</taxon>
        <taxon>Acanthaster</taxon>
    </lineage>
</organism>
<dbReference type="Proteomes" id="UP000694845">
    <property type="component" value="Unplaced"/>
</dbReference>
<dbReference type="GeneID" id="110976162"/>
<evidence type="ECO:0000313" key="2">
    <source>
        <dbReference type="Proteomes" id="UP000694845"/>
    </source>
</evidence>
<name>A0A8B7XY01_ACAPL</name>
<reference evidence="3" key="1">
    <citation type="submission" date="2025-08" db="UniProtKB">
        <authorList>
            <consortium name="RefSeq"/>
        </authorList>
    </citation>
    <scope>IDENTIFICATION</scope>
</reference>
<gene>
    <name evidence="3" type="primary">LOC110976162</name>
</gene>
<feature type="compositionally biased region" description="Basic and acidic residues" evidence="1">
    <location>
        <begin position="525"/>
        <end position="538"/>
    </location>
</feature>
<feature type="compositionally biased region" description="Basic and acidic residues" evidence="1">
    <location>
        <begin position="142"/>
        <end position="159"/>
    </location>
</feature>
<evidence type="ECO:0000256" key="1">
    <source>
        <dbReference type="SAM" id="MobiDB-lite"/>
    </source>
</evidence>
<feature type="region of interest" description="Disordered" evidence="1">
    <location>
        <begin position="501"/>
        <end position="538"/>
    </location>
</feature>
<feature type="compositionally biased region" description="Polar residues" evidence="1">
    <location>
        <begin position="501"/>
        <end position="512"/>
    </location>
</feature>
<protein>
    <submittedName>
        <fullName evidence="3">Uncharacterized protein LOC110976162 isoform X1</fullName>
    </submittedName>
</protein>